<comment type="subcellular location">
    <subcellularLocation>
        <location evidence="3">Nucleus</location>
    </subcellularLocation>
</comment>
<dbReference type="CDD" id="cd00223">
    <property type="entry name" value="TOPRIM_TopoIIB_SPO"/>
    <property type="match status" value="1"/>
</dbReference>
<evidence type="ECO:0000259" key="16">
    <source>
        <dbReference type="Pfam" id="PF04406"/>
    </source>
</evidence>
<keyword evidence="11 14" id="KW-0413">Isomerase</keyword>
<dbReference type="Gene3D" id="1.10.10.10">
    <property type="entry name" value="Winged helix-like DNA-binding domain superfamily/Winged helix DNA-binding domain"/>
    <property type="match status" value="1"/>
</dbReference>
<dbReference type="PRINTS" id="PR01552">
    <property type="entry name" value="TPISMRASE6A"/>
</dbReference>
<dbReference type="GO" id="GO:0005634">
    <property type="term" value="C:nucleus"/>
    <property type="evidence" value="ECO:0007669"/>
    <property type="project" value="UniProtKB-SubCell"/>
</dbReference>
<feature type="active site" description="O-(5'-phospho-DNA)-tyrosine intermediate" evidence="14">
    <location>
        <position position="266"/>
    </location>
</feature>
<feature type="region of interest" description="Disordered" evidence="15">
    <location>
        <begin position="1"/>
        <end position="45"/>
    </location>
</feature>
<dbReference type="GO" id="GO:0000166">
    <property type="term" value="F:nucleotide binding"/>
    <property type="evidence" value="ECO:0007669"/>
    <property type="project" value="UniProtKB-KW"/>
</dbReference>
<dbReference type="GO" id="GO:0046872">
    <property type="term" value="F:metal ion binding"/>
    <property type="evidence" value="ECO:0007669"/>
    <property type="project" value="UniProtKB-KW"/>
</dbReference>
<keyword evidence="7" id="KW-0547">Nucleotide-binding</keyword>
<dbReference type="EMBL" id="JALLBG020000120">
    <property type="protein sequence ID" value="KAL3763580.1"/>
    <property type="molecule type" value="Genomic_DNA"/>
</dbReference>
<dbReference type="PRINTS" id="PR01550">
    <property type="entry name" value="TOP6AFAMILY"/>
</dbReference>
<dbReference type="Pfam" id="PF21180">
    <property type="entry name" value="TOP6A-Spo11_Toprim"/>
    <property type="match status" value="1"/>
</dbReference>
<evidence type="ECO:0000256" key="9">
    <source>
        <dbReference type="ARBA" id="ARBA00023029"/>
    </source>
</evidence>
<comment type="similarity">
    <text evidence="4 14">Belongs to the TOP6A family.</text>
</comment>
<keyword evidence="6" id="KW-0479">Metal-binding</keyword>
<dbReference type="FunFam" id="1.10.10.10:FF:000387">
    <property type="entry name" value="DNA topoisomerase 6 subunit A"/>
    <property type="match status" value="1"/>
</dbReference>
<evidence type="ECO:0000256" key="14">
    <source>
        <dbReference type="PROSITE-ProRule" id="PRU01385"/>
    </source>
</evidence>
<dbReference type="PROSITE" id="PS52041">
    <property type="entry name" value="TOPO_IIB"/>
    <property type="match status" value="1"/>
</dbReference>
<dbReference type="InterPro" id="IPR002815">
    <property type="entry name" value="Spo11/TopoVI_A"/>
</dbReference>
<evidence type="ECO:0000256" key="10">
    <source>
        <dbReference type="ARBA" id="ARBA00023125"/>
    </source>
</evidence>
<keyword evidence="8" id="KW-0460">Magnesium</keyword>
<comment type="cofactor">
    <cofactor evidence="2">
        <name>Mg(2+)</name>
        <dbReference type="ChEBI" id="CHEBI:18420"/>
    </cofactor>
</comment>
<feature type="domain" description="Topoisomerase 6 subunit A/Spo11 TOPRIM" evidence="17">
    <location>
        <begin position="347"/>
        <end position="517"/>
    </location>
</feature>
<dbReference type="PANTHER" id="PTHR10848">
    <property type="entry name" value="MEIOTIC RECOMBINATION PROTEIN SPO11"/>
    <property type="match status" value="1"/>
</dbReference>
<evidence type="ECO:0000256" key="1">
    <source>
        <dbReference type="ARBA" id="ARBA00000185"/>
    </source>
</evidence>
<evidence type="ECO:0000256" key="8">
    <source>
        <dbReference type="ARBA" id="ARBA00022842"/>
    </source>
</evidence>
<dbReference type="InterPro" id="IPR034136">
    <property type="entry name" value="TOPRIM_Topo6A/Spo11"/>
</dbReference>
<evidence type="ECO:0000256" key="2">
    <source>
        <dbReference type="ARBA" id="ARBA00001946"/>
    </source>
</evidence>
<dbReference type="HAMAP" id="MF_00132">
    <property type="entry name" value="Top6A"/>
    <property type="match status" value="1"/>
</dbReference>
<dbReference type="InterPro" id="IPR036078">
    <property type="entry name" value="Spo11/TopoVI_A_sf"/>
</dbReference>
<gene>
    <name evidence="18" type="ORF">ACHAWU_003246</name>
</gene>
<dbReference type="PANTHER" id="PTHR10848:SF0">
    <property type="entry name" value="MEIOTIC RECOMBINATION PROTEIN SPO11"/>
    <property type="match status" value="1"/>
</dbReference>
<dbReference type="InterPro" id="IPR036388">
    <property type="entry name" value="WH-like_DNA-bd_sf"/>
</dbReference>
<sequence length="523" mass="57628">MAPTSTKRTKRSIDSLATAATSAAAPSSSGAASASASASAAPPFAAATKRRVVTLADDADAVLAKCRKLRDELRRKQALQTTSIDDEGIDDADSDLEWGICMGGDGDGKRKGKQQQQKGNVMSGAPKAATVDDANAEDDTKKTKTQQLSLSELRNMTSANNGKKTIVEVVEMNSTEVMEGIENVAIHIAQQVLAKQGFQLAIPSRAASNQIYVPELDRIVLGDKCGTRSFLNVKESRKVAITTRVLQLLHAVLLKRIHITKRDLFYTDVKLFVDQSESDGVLDDVATMIGCTRSNLHVVASDKGLVVGRISFFEDGDFIDCTKMGVGGKAIPPYIDKIENIQSDAEFILLVEKEAAYMRMAEDRFYQRYPCIVITAKGQPDVASRMFLSRITSELQIPVLALVDSDPYGLKILSVYMSGSKNMSYDSASLTTPDIKWLGLRPSDLNKYDLPDQCRLKMTENDIKTGKELLQEAFIMKNPEWMKELHRMVKSKEKAEIQALSSFGFQYVTEVYLPRKLREGDWI</sequence>
<reference evidence="18 19" key="1">
    <citation type="submission" date="2024-10" db="EMBL/GenBank/DDBJ databases">
        <title>Updated reference genomes for cyclostephanoid diatoms.</title>
        <authorList>
            <person name="Roberts W.R."/>
            <person name="Alverson A.J."/>
        </authorList>
    </citation>
    <scope>NUCLEOTIDE SEQUENCE [LARGE SCALE GENOMIC DNA]</scope>
    <source>
        <strain evidence="18 19">AJA232-27</strain>
    </source>
</reference>
<dbReference type="Proteomes" id="UP001530293">
    <property type="component" value="Unassembled WGS sequence"/>
</dbReference>
<dbReference type="EC" id="5.6.2.2" evidence="5"/>
<evidence type="ECO:0000256" key="6">
    <source>
        <dbReference type="ARBA" id="ARBA00022723"/>
    </source>
</evidence>
<dbReference type="FunFam" id="3.40.1360.10:FF:000003">
    <property type="entry name" value="DNA topoisomerase 6 subunit A"/>
    <property type="match status" value="1"/>
</dbReference>
<dbReference type="SUPFAM" id="SSF56726">
    <property type="entry name" value="DNA topoisomerase IV, alpha subunit"/>
    <property type="match status" value="1"/>
</dbReference>
<dbReference type="Pfam" id="PF04406">
    <property type="entry name" value="TP6A_N"/>
    <property type="match status" value="1"/>
</dbReference>
<comment type="catalytic activity">
    <reaction evidence="1 14">
        <text>ATP-dependent breakage, passage and rejoining of double-stranded DNA.</text>
        <dbReference type="EC" id="5.6.2.2"/>
    </reaction>
</comment>
<dbReference type="InterPro" id="IPR013049">
    <property type="entry name" value="Spo11/TopoVI_A_N"/>
</dbReference>
<evidence type="ECO:0000256" key="12">
    <source>
        <dbReference type="ARBA" id="ARBA00023242"/>
    </source>
</evidence>
<evidence type="ECO:0000256" key="11">
    <source>
        <dbReference type="ARBA" id="ARBA00023235"/>
    </source>
</evidence>
<keyword evidence="12" id="KW-0539">Nucleus</keyword>
<feature type="region of interest" description="Disordered" evidence="15">
    <location>
        <begin position="103"/>
        <end position="146"/>
    </location>
</feature>
<protein>
    <recommendedName>
        <fullName evidence="5">DNA topoisomerase (ATP-hydrolyzing)</fullName>
        <ecNumber evidence="5">5.6.2.2</ecNumber>
    </recommendedName>
    <alternativeName>
        <fullName evidence="13">Meiotic recombination protein SPO11-3</fullName>
    </alternativeName>
</protein>
<comment type="caution">
    <text evidence="18">The sequence shown here is derived from an EMBL/GenBank/DDBJ whole genome shotgun (WGS) entry which is preliminary data.</text>
</comment>
<keyword evidence="9 14" id="KW-0799">Topoisomerase</keyword>
<evidence type="ECO:0000256" key="15">
    <source>
        <dbReference type="SAM" id="MobiDB-lite"/>
    </source>
</evidence>
<dbReference type="GO" id="GO:0003918">
    <property type="term" value="F:DNA topoisomerase type II (double strand cut, ATP-hydrolyzing) activity"/>
    <property type="evidence" value="ECO:0007669"/>
    <property type="project" value="UniProtKB-UniRule"/>
</dbReference>
<evidence type="ECO:0000256" key="7">
    <source>
        <dbReference type="ARBA" id="ARBA00022741"/>
    </source>
</evidence>
<dbReference type="GO" id="GO:0003677">
    <property type="term" value="F:DNA binding"/>
    <property type="evidence" value="ECO:0007669"/>
    <property type="project" value="UniProtKB-UniRule"/>
</dbReference>
<keyword evidence="19" id="KW-1185">Reference proteome</keyword>
<dbReference type="InterPro" id="IPR004085">
    <property type="entry name" value="TopoVI_A"/>
</dbReference>
<proteinExistence type="inferred from homology"/>
<keyword evidence="10 14" id="KW-0238">DNA-binding</keyword>
<evidence type="ECO:0000313" key="18">
    <source>
        <dbReference type="EMBL" id="KAL3763580.1"/>
    </source>
</evidence>
<dbReference type="Gene3D" id="3.40.1360.10">
    <property type="match status" value="1"/>
</dbReference>
<organism evidence="18 19">
    <name type="scientific">Discostella pseudostelligera</name>
    <dbReference type="NCBI Taxonomy" id="259834"/>
    <lineage>
        <taxon>Eukaryota</taxon>
        <taxon>Sar</taxon>
        <taxon>Stramenopiles</taxon>
        <taxon>Ochrophyta</taxon>
        <taxon>Bacillariophyta</taxon>
        <taxon>Coscinodiscophyceae</taxon>
        <taxon>Thalassiosirophycidae</taxon>
        <taxon>Stephanodiscales</taxon>
        <taxon>Stephanodiscaceae</taxon>
        <taxon>Discostella</taxon>
    </lineage>
</organism>
<feature type="domain" description="Spo11/DNA topoisomerase VI subunit A N-terminal" evidence="16">
    <location>
        <begin position="237"/>
        <end position="298"/>
    </location>
</feature>
<evidence type="ECO:0000256" key="4">
    <source>
        <dbReference type="ARBA" id="ARBA00006559"/>
    </source>
</evidence>
<evidence type="ECO:0000313" key="19">
    <source>
        <dbReference type="Proteomes" id="UP001530293"/>
    </source>
</evidence>
<evidence type="ECO:0000256" key="13">
    <source>
        <dbReference type="ARBA" id="ARBA00082656"/>
    </source>
</evidence>
<evidence type="ECO:0000256" key="5">
    <source>
        <dbReference type="ARBA" id="ARBA00012895"/>
    </source>
</evidence>
<dbReference type="AlphaFoldDB" id="A0ABD3MHK9"/>
<feature type="compositionally biased region" description="Low complexity" evidence="15">
    <location>
        <begin position="17"/>
        <end position="45"/>
    </location>
</feature>
<name>A0ABD3MHK9_9STRA</name>
<accession>A0ABD3MHK9</accession>
<evidence type="ECO:0000259" key="17">
    <source>
        <dbReference type="Pfam" id="PF21180"/>
    </source>
</evidence>
<evidence type="ECO:0000256" key="3">
    <source>
        <dbReference type="ARBA" id="ARBA00004123"/>
    </source>
</evidence>